<comment type="caution">
    <text evidence="1">The sequence shown here is derived from an EMBL/GenBank/DDBJ whole genome shotgun (WGS) entry which is preliminary data.</text>
</comment>
<evidence type="ECO:0000313" key="1">
    <source>
        <dbReference type="EMBL" id="CAG8855040.1"/>
    </source>
</evidence>
<keyword evidence="2" id="KW-1185">Reference proteome</keyword>
<reference evidence="1 2" key="1">
    <citation type="submission" date="2021-06" db="EMBL/GenBank/DDBJ databases">
        <authorList>
            <person name="Kallberg Y."/>
            <person name="Tangrot J."/>
            <person name="Rosling A."/>
        </authorList>
    </citation>
    <scope>NUCLEOTIDE SEQUENCE [LARGE SCALE GENOMIC DNA]</scope>
    <source>
        <strain evidence="1 2">120-4 pot B 10/14</strain>
    </source>
</reference>
<dbReference type="EMBL" id="CAJVQB010145246">
    <property type="protein sequence ID" value="CAG8855040.1"/>
    <property type="molecule type" value="Genomic_DNA"/>
</dbReference>
<accession>A0ABN7XJZ2</accession>
<proteinExistence type="predicted"/>
<sequence>RPVVDELLGVLTRTKQPKGTIGIIVGPSMDSFTPGAIDVALEIAEPPEPSGSELLEQPSPYPIIVTDVDRLPKYLINAVLDKLHNEPYNFSLLP</sequence>
<gene>
    <name evidence="1" type="ORF">GMARGA_LOCUS43861</name>
</gene>
<organism evidence="1 2">
    <name type="scientific">Gigaspora margarita</name>
    <dbReference type="NCBI Taxonomy" id="4874"/>
    <lineage>
        <taxon>Eukaryota</taxon>
        <taxon>Fungi</taxon>
        <taxon>Fungi incertae sedis</taxon>
        <taxon>Mucoromycota</taxon>
        <taxon>Glomeromycotina</taxon>
        <taxon>Glomeromycetes</taxon>
        <taxon>Diversisporales</taxon>
        <taxon>Gigasporaceae</taxon>
        <taxon>Gigaspora</taxon>
    </lineage>
</organism>
<protein>
    <submittedName>
        <fullName evidence="1">11304_t:CDS:1</fullName>
    </submittedName>
</protein>
<feature type="non-terminal residue" evidence="1">
    <location>
        <position position="1"/>
    </location>
</feature>
<dbReference type="Proteomes" id="UP000789901">
    <property type="component" value="Unassembled WGS sequence"/>
</dbReference>
<name>A0ABN7XJZ2_GIGMA</name>
<evidence type="ECO:0000313" key="2">
    <source>
        <dbReference type="Proteomes" id="UP000789901"/>
    </source>
</evidence>